<dbReference type="GO" id="GO:0140566">
    <property type="term" value="F:histone reader activity"/>
    <property type="evidence" value="ECO:0007669"/>
    <property type="project" value="InterPro"/>
</dbReference>
<dbReference type="Proteomes" id="UP000479710">
    <property type="component" value="Unassembled WGS sequence"/>
</dbReference>
<gene>
    <name evidence="8" type="ORF">E2562_036579</name>
</gene>
<dbReference type="PANTHER" id="PTHR33304">
    <property type="match status" value="1"/>
</dbReference>
<dbReference type="SUPFAM" id="SSF57903">
    <property type="entry name" value="FYVE/PHD zinc finger"/>
    <property type="match status" value="1"/>
</dbReference>
<evidence type="ECO:0000256" key="6">
    <source>
        <dbReference type="SAM" id="MobiDB-lite"/>
    </source>
</evidence>
<evidence type="ECO:0000256" key="5">
    <source>
        <dbReference type="ARBA" id="ARBA00023163"/>
    </source>
</evidence>
<evidence type="ECO:0000256" key="2">
    <source>
        <dbReference type="ARBA" id="ARBA00022771"/>
    </source>
</evidence>
<reference evidence="8 9" key="1">
    <citation type="submission" date="2019-11" db="EMBL/GenBank/DDBJ databases">
        <title>Whole genome sequence of Oryza granulata.</title>
        <authorList>
            <person name="Li W."/>
        </authorList>
    </citation>
    <scope>NUCLEOTIDE SEQUENCE [LARGE SCALE GENOMIC DNA]</scope>
    <source>
        <strain evidence="9">cv. Menghai</strain>
        <tissue evidence="8">Leaf</tissue>
    </source>
</reference>
<keyword evidence="9" id="KW-1185">Reference proteome</keyword>
<feature type="domain" description="AIPP2-like SPOC-like" evidence="7">
    <location>
        <begin position="339"/>
        <end position="466"/>
    </location>
</feature>
<feature type="compositionally biased region" description="Polar residues" evidence="6">
    <location>
        <begin position="163"/>
        <end position="176"/>
    </location>
</feature>
<dbReference type="AlphaFoldDB" id="A0A6G1EEU6"/>
<keyword evidence="1" id="KW-0479">Metal-binding</keyword>
<evidence type="ECO:0000313" key="8">
    <source>
        <dbReference type="EMBL" id="KAF0922463.1"/>
    </source>
</evidence>
<keyword evidence="2" id="KW-0863">Zinc-finger</keyword>
<evidence type="ECO:0000259" key="7">
    <source>
        <dbReference type="Pfam" id="PF23121"/>
    </source>
</evidence>
<dbReference type="GO" id="GO:0008270">
    <property type="term" value="F:zinc ion binding"/>
    <property type="evidence" value="ECO:0007669"/>
    <property type="project" value="UniProtKB-KW"/>
</dbReference>
<dbReference type="Gene3D" id="3.30.40.10">
    <property type="entry name" value="Zinc/RING finger domain, C3HC4 (zinc finger)"/>
    <property type="match status" value="1"/>
</dbReference>
<dbReference type="GO" id="GO:0034244">
    <property type="term" value="P:negative regulation of transcription elongation by RNA polymerase II"/>
    <property type="evidence" value="ECO:0007669"/>
    <property type="project" value="InterPro"/>
</dbReference>
<keyword evidence="4" id="KW-0805">Transcription regulation</keyword>
<accession>A0A6G1EEU6</accession>
<organism evidence="8 9">
    <name type="scientific">Oryza meyeriana var. granulata</name>
    <dbReference type="NCBI Taxonomy" id="110450"/>
    <lineage>
        <taxon>Eukaryota</taxon>
        <taxon>Viridiplantae</taxon>
        <taxon>Streptophyta</taxon>
        <taxon>Embryophyta</taxon>
        <taxon>Tracheophyta</taxon>
        <taxon>Spermatophyta</taxon>
        <taxon>Magnoliopsida</taxon>
        <taxon>Liliopsida</taxon>
        <taxon>Poales</taxon>
        <taxon>Poaceae</taxon>
        <taxon>BOP clade</taxon>
        <taxon>Oryzoideae</taxon>
        <taxon>Oryzeae</taxon>
        <taxon>Oryzinae</taxon>
        <taxon>Oryza</taxon>
        <taxon>Oryza meyeriana</taxon>
    </lineage>
</organism>
<dbReference type="Pfam" id="PF23121">
    <property type="entry name" value="SPOC_AIPP2"/>
    <property type="match status" value="1"/>
</dbReference>
<evidence type="ECO:0000256" key="1">
    <source>
        <dbReference type="ARBA" id="ARBA00022723"/>
    </source>
</evidence>
<dbReference type="OrthoDB" id="1932206at2759"/>
<proteinExistence type="predicted"/>
<evidence type="ECO:0000313" key="9">
    <source>
        <dbReference type="Proteomes" id="UP000479710"/>
    </source>
</evidence>
<dbReference type="EMBL" id="SPHZ02000004">
    <property type="protein sequence ID" value="KAF0922463.1"/>
    <property type="molecule type" value="Genomic_DNA"/>
</dbReference>
<feature type="non-terminal residue" evidence="8">
    <location>
        <position position="1"/>
    </location>
</feature>
<evidence type="ECO:0000256" key="4">
    <source>
        <dbReference type="ARBA" id="ARBA00023015"/>
    </source>
</evidence>
<dbReference type="InterPro" id="IPR056280">
    <property type="entry name" value="AIPP2-like_SPOC"/>
</dbReference>
<feature type="region of interest" description="Disordered" evidence="6">
    <location>
        <begin position="268"/>
        <end position="317"/>
    </location>
</feature>
<evidence type="ECO:0000256" key="3">
    <source>
        <dbReference type="ARBA" id="ARBA00022833"/>
    </source>
</evidence>
<dbReference type="InterPro" id="IPR049914">
    <property type="entry name" value="PHD1-3/5-6"/>
</dbReference>
<dbReference type="InterPro" id="IPR011011">
    <property type="entry name" value="Znf_FYVE_PHD"/>
</dbReference>
<feature type="region of interest" description="Disordered" evidence="6">
    <location>
        <begin position="157"/>
        <end position="215"/>
    </location>
</feature>
<dbReference type="InterPro" id="IPR013083">
    <property type="entry name" value="Znf_RING/FYVE/PHD"/>
</dbReference>
<comment type="caution">
    <text evidence="8">The sequence shown here is derived from an EMBL/GenBank/DDBJ whole genome shotgun (WGS) entry which is preliminary data.</text>
</comment>
<keyword evidence="3" id="KW-0862">Zinc</keyword>
<protein>
    <recommendedName>
        <fullName evidence="7">AIPP2-like SPOC-like domain-containing protein</fullName>
    </recommendedName>
</protein>
<dbReference type="PANTHER" id="PTHR33304:SF36">
    <property type="entry name" value="GB|AAF26970.1-RELATED"/>
    <property type="match status" value="1"/>
</dbReference>
<feature type="compositionally biased region" description="Polar residues" evidence="6">
    <location>
        <begin position="204"/>
        <end position="215"/>
    </location>
</feature>
<sequence>TKPQLLPPLLPVLAPLPHKPSTSVSYLWSRVAATLERRPRRRRRRGRDGAMNEMVCGICGSANDQDRMAKCTRCNVYQHCYCFPVMTYEVPDEWCCCECQKKSNGNSSPIQGGQTTMLNNNTRNRVHQVGFKIPKKIVEAKVKFISCEEAALLNNKERPPHCRSNSFVRRTNSQARPASPPNVRQSPRRSDTRAYSQFRHKSPNVDQSPSRSDTQVPFLKQCAGASQNQAEIAGINMKQKAQSGATVPMLHPCSRSRAIRGKIETQIQNEQREKKVVSAHKVTVNPPSQDDPREKSRLNATDTDIGRGSEMSPDNNIGMPVVINSSVEYARRPPPEICWRGCFLVFDQSNCNLGDFKAYFPSKVSSEVLKVVKNMPNKLKLEILPQMDDWPKSFETNPPVYEDIGLFFFCTELDRNEKRQPHLMETSCNFVMRAYINNIKLLIYSSEVLPPDSQWIDGESYLWGIFVDLKSRRKPK</sequence>
<keyword evidence="5" id="KW-0804">Transcription</keyword>
<name>A0A6G1EEU6_9ORYZ</name>